<feature type="transmembrane region" description="Helical" evidence="1">
    <location>
        <begin position="526"/>
        <end position="545"/>
    </location>
</feature>
<dbReference type="STRING" id="74557.A0A1V9ZBA8"/>
<comment type="caution">
    <text evidence="2">The sequence shown here is derived from an EMBL/GenBank/DDBJ whole genome shotgun (WGS) entry which is preliminary data.</text>
</comment>
<dbReference type="EMBL" id="JNBS01002136">
    <property type="protein sequence ID" value="OQR95285.1"/>
    <property type="molecule type" value="Genomic_DNA"/>
</dbReference>
<keyword evidence="1" id="KW-0472">Membrane</keyword>
<keyword evidence="1" id="KW-0812">Transmembrane</keyword>
<evidence type="ECO:0008006" key="4">
    <source>
        <dbReference type="Google" id="ProtNLM"/>
    </source>
</evidence>
<evidence type="ECO:0000256" key="1">
    <source>
        <dbReference type="SAM" id="Phobius"/>
    </source>
</evidence>
<dbReference type="InterPro" id="IPR037847">
    <property type="entry name" value="GRAMDC4"/>
</dbReference>
<proteinExistence type="predicted"/>
<dbReference type="AlphaFoldDB" id="A0A1V9ZBA8"/>
<name>A0A1V9ZBA8_9STRA</name>
<feature type="transmembrane region" description="Helical" evidence="1">
    <location>
        <begin position="861"/>
        <end position="879"/>
    </location>
</feature>
<evidence type="ECO:0000313" key="2">
    <source>
        <dbReference type="EMBL" id="OQR95285.1"/>
    </source>
</evidence>
<reference evidence="2 3" key="1">
    <citation type="journal article" date="2014" name="Genome Biol. Evol.">
        <title>The secreted proteins of Achlya hypogyna and Thraustotheca clavata identify the ancestral oomycete secretome and reveal gene acquisitions by horizontal gene transfer.</title>
        <authorList>
            <person name="Misner I."/>
            <person name="Blouin N."/>
            <person name="Leonard G."/>
            <person name="Richards T.A."/>
            <person name="Lane C.E."/>
        </authorList>
    </citation>
    <scope>NUCLEOTIDE SEQUENCE [LARGE SCALE GENOMIC DNA]</scope>
    <source>
        <strain evidence="2 3">ATCC 34112</strain>
    </source>
</reference>
<gene>
    <name evidence="2" type="ORF">THRCLA_22163</name>
</gene>
<protein>
    <recommendedName>
        <fullName evidence="4">C2 domain-containing protein</fullName>
    </recommendedName>
</protein>
<dbReference type="PANTHER" id="PTHR37402">
    <property type="entry name" value="GRAM DOMAIN-CONTAINING PROTEIN 4"/>
    <property type="match status" value="1"/>
</dbReference>
<dbReference type="PANTHER" id="PTHR37402:SF1">
    <property type="entry name" value="GRAM DOMAIN-CONTAINING PROTEIN 4"/>
    <property type="match status" value="1"/>
</dbReference>
<keyword evidence="3" id="KW-1185">Reference proteome</keyword>
<dbReference type="OrthoDB" id="5973539at2759"/>
<dbReference type="GO" id="GO:0034164">
    <property type="term" value="P:negative regulation of toll-like receptor 9 signaling pathway"/>
    <property type="evidence" value="ECO:0007669"/>
    <property type="project" value="TreeGrafter"/>
</dbReference>
<accession>A0A1V9ZBA8</accession>
<feature type="transmembrane region" description="Helical" evidence="1">
    <location>
        <begin position="503"/>
        <end position="520"/>
    </location>
</feature>
<keyword evidence="1" id="KW-1133">Transmembrane helix</keyword>
<sequence length="1022" mass="116560">MDAKKASVRRPNMASTLPLSCVVQIGKKEVTCQFEYSDYVQSIVLAAQKKYVVQFGGDPKHVVGLRNKRLNRDLYYFNPAGDEIANGDILEARPYTAAPPSVSERAMSLASDAHGQIKEKLSRCGVFTIVVLRVEDIDEDTLKKNLAVTITLLPYGRSNTTQGNTIGQWNTIMKLYHTDVAITQLLLDISLHPYESSTSPIGHVRLPVCGCIITPGLNTEEWISLNASDTCSPRILLSYCFHPTVNIVDNTLPSTQCATLAKREIKSDKTTEPIDPTAPKPRGSLSIYVKGLHICGPQCSKLDGHSTLYLPDFEPVVAISFEGNTKEIYVHAPDCPSVVFKKKYDVFSVHSEITVDVLKPLTLVATPSMTKLKSGKQALRYGSVSLSTFEILQRQGARYHSLVPMSTTIGPGRRAPDAHFDWFVLRQGEEEMGLIQLQLEYKEYFMTLFSSELHPDATFVRPDEFEFKGDIIKRNIERLDMIVNLAQNTKIQIRELLEWRNPLLTIVIWFGSSFGVWYFPTAHFPFIVLSGLVIVLSINYIKFLYGGVQKTWTQYDPDEIKMKMFRSIATLHVVPRAASDLIEAKWPEMKQKDILRPIDSHVELYYEPHFKGLPPRLVARTNSVTSSRHPEYGRDDPLSNDIRLMNNSWFKDLFTHLSPHAKDAVLHDVEEVWKRDDGTVDCHAFKYPILQPIRINPVTELEEILPWEECPGIIRFDVVQENAMTSNRLLGQICFPVKELVTSSRLGGTQVEIERTIPLINTPLDAVVDDDNEIEAKPSLTVRLQLTLRDPSKPVTLKERLASEALYSVMEMENAKSLSFVEKYHMARNVARTIQHELGKICDLIEKIKNLFLWTHPKKTAMVFTVLCFGVVVTYYIPFKYFVLYQITRKFTNRFHRLCDPRLIDGDVIRVWNFISTFPSDIEEQKMFWYENQAYLREKEHTSAQAKLQAEWAGFIWKRGETMFVNWAKRYAAIRNGKLEYWSTINDAKYGIPPKGRRLIAVTTEADFEDIVRAIQNTGEVL</sequence>
<organism evidence="2 3">
    <name type="scientific">Thraustotheca clavata</name>
    <dbReference type="NCBI Taxonomy" id="74557"/>
    <lineage>
        <taxon>Eukaryota</taxon>
        <taxon>Sar</taxon>
        <taxon>Stramenopiles</taxon>
        <taxon>Oomycota</taxon>
        <taxon>Saprolegniomycetes</taxon>
        <taxon>Saprolegniales</taxon>
        <taxon>Achlyaceae</taxon>
        <taxon>Thraustotheca</taxon>
    </lineage>
</organism>
<dbReference type="Proteomes" id="UP000243217">
    <property type="component" value="Unassembled WGS sequence"/>
</dbReference>
<evidence type="ECO:0000313" key="3">
    <source>
        <dbReference type="Proteomes" id="UP000243217"/>
    </source>
</evidence>